<dbReference type="SMART" id="SM00365">
    <property type="entry name" value="LRR_SD22"/>
    <property type="match status" value="7"/>
</dbReference>
<keyword evidence="9" id="KW-0472">Membrane</keyword>
<accession>A0A8K0H094</accession>
<evidence type="ECO:0000256" key="11">
    <source>
        <dbReference type="ARBA" id="ARBA00023180"/>
    </source>
</evidence>
<dbReference type="InterPro" id="IPR001611">
    <property type="entry name" value="Leu-rich_rpt"/>
</dbReference>
<dbReference type="InterPro" id="IPR013210">
    <property type="entry name" value="LRR_N_plant-typ"/>
</dbReference>
<dbReference type="OrthoDB" id="1739037at2759"/>
<comment type="subcellular location">
    <subcellularLocation>
        <location evidence="1">Cell membrane</location>
        <topology evidence="1">Single-pass type I membrane protein</topology>
    </subcellularLocation>
</comment>
<evidence type="ECO:0000256" key="8">
    <source>
        <dbReference type="ARBA" id="ARBA00022989"/>
    </source>
</evidence>
<dbReference type="Pfam" id="PF00560">
    <property type="entry name" value="LRR_1"/>
    <property type="match status" value="8"/>
</dbReference>
<keyword evidence="4" id="KW-0433">Leucine-rich repeat</keyword>
<evidence type="ECO:0000256" key="6">
    <source>
        <dbReference type="ARBA" id="ARBA00022729"/>
    </source>
</evidence>
<feature type="signal peptide" evidence="12">
    <location>
        <begin position="1"/>
        <end position="25"/>
    </location>
</feature>
<dbReference type="EMBL" id="VOIH02000006">
    <property type="protein sequence ID" value="KAF3443265.1"/>
    <property type="molecule type" value="Genomic_DNA"/>
</dbReference>
<keyword evidence="6 12" id="KW-0732">Signal</keyword>
<keyword evidence="3" id="KW-1003">Cell membrane</keyword>
<reference evidence="14" key="1">
    <citation type="submission" date="2020-03" db="EMBL/GenBank/DDBJ databases">
        <title>A high-quality chromosome-level genome assembly of a woody plant with both climbing and erect habits, Rhamnella rubrinervis.</title>
        <authorList>
            <person name="Lu Z."/>
            <person name="Yang Y."/>
            <person name="Zhu X."/>
            <person name="Sun Y."/>
        </authorList>
    </citation>
    <scope>NUCLEOTIDE SEQUENCE</scope>
    <source>
        <strain evidence="14">BYM</strain>
        <tissue evidence="14">Leaf</tissue>
    </source>
</reference>
<dbReference type="GO" id="GO:0005886">
    <property type="term" value="C:plasma membrane"/>
    <property type="evidence" value="ECO:0007669"/>
    <property type="project" value="UniProtKB-SubCell"/>
</dbReference>
<feature type="chain" id="PRO_5035483062" description="Leucine-rich repeat-containing N-terminal plant-type domain-containing protein" evidence="12">
    <location>
        <begin position="26"/>
        <end position="1013"/>
    </location>
</feature>
<evidence type="ECO:0000256" key="12">
    <source>
        <dbReference type="SAM" id="SignalP"/>
    </source>
</evidence>
<comment type="similarity">
    <text evidence="2">Belongs to the RLP family.</text>
</comment>
<dbReference type="InterPro" id="IPR032675">
    <property type="entry name" value="LRR_dom_sf"/>
</dbReference>
<evidence type="ECO:0000313" key="14">
    <source>
        <dbReference type="EMBL" id="KAF3443265.1"/>
    </source>
</evidence>
<dbReference type="PRINTS" id="PR00019">
    <property type="entry name" value="LEURICHRPT"/>
</dbReference>
<organism evidence="14 15">
    <name type="scientific">Rhamnella rubrinervis</name>
    <dbReference type="NCBI Taxonomy" id="2594499"/>
    <lineage>
        <taxon>Eukaryota</taxon>
        <taxon>Viridiplantae</taxon>
        <taxon>Streptophyta</taxon>
        <taxon>Embryophyta</taxon>
        <taxon>Tracheophyta</taxon>
        <taxon>Spermatophyta</taxon>
        <taxon>Magnoliopsida</taxon>
        <taxon>eudicotyledons</taxon>
        <taxon>Gunneridae</taxon>
        <taxon>Pentapetalae</taxon>
        <taxon>rosids</taxon>
        <taxon>fabids</taxon>
        <taxon>Rosales</taxon>
        <taxon>Rhamnaceae</taxon>
        <taxon>rhamnoid group</taxon>
        <taxon>Rhamneae</taxon>
        <taxon>Rhamnella</taxon>
    </lineage>
</organism>
<keyword evidence="15" id="KW-1185">Reference proteome</keyword>
<dbReference type="PANTHER" id="PTHR48061">
    <property type="entry name" value="LEUCINE-RICH REPEAT RECEPTOR PROTEIN KINASE EMS1-LIKE-RELATED"/>
    <property type="match status" value="1"/>
</dbReference>
<evidence type="ECO:0000259" key="13">
    <source>
        <dbReference type="Pfam" id="PF08263"/>
    </source>
</evidence>
<evidence type="ECO:0000256" key="10">
    <source>
        <dbReference type="ARBA" id="ARBA00023170"/>
    </source>
</evidence>
<evidence type="ECO:0000256" key="5">
    <source>
        <dbReference type="ARBA" id="ARBA00022692"/>
    </source>
</evidence>
<keyword evidence="11" id="KW-0325">Glycoprotein</keyword>
<dbReference type="FunFam" id="3.80.10.10:FF:000041">
    <property type="entry name" value="LRR receptor-like serine/threonine-protein kinase ERECTA"/>
    <property type="match status" value="1"/>
</dbReference>
<evidence type="ECO:0000256" key="4">
    <source>
        <dbReference type="ARBA" id="ARBA00022614"/>
    </source>
</evidence>
<sequence>MDVFASIFILSLLLVLFMNITCVASSLHHELCHNDERIALLKFKNSFVIDNNCSSDDPIAYPKLESWTPENRSDCCTWNGVECDKHTGHVIDLDLTSSCVYGSIYSTSSLFNLSHLQSLSLAGNNFNNSKIPSAMGRLSGLTYLNLSNSLFHGQVPLEISRLSNLSSLDLSDNDLELKRPIFSSLVRNLRNLKHLHLISVDMSSSPVPAFLANFTSLTSLLLDDCQLHGELPNSIFHFPNLQILSLRDNPHLSGYLPAEFHSSSPLKELQLFNTSFSHKIPSSIESLHSLQSLNFGYCRFQGLVPSSLGKLTRLTILDLSGNHFEGQILSILQNLTQITHLLLGENQFTGKIPSSIGNLTKLTYLDLHANKFHGLVPTSLGKLTSLIHLDLSTNNFKGQLPCFFQNLTQLIALNLASNEFMGQISSCLGNLTQLESSKINGHAPCSITRFTNLEYLDLYDNNLGGTLDFDMFLGLKNLDTLFLSGNMLSVQTKTSNKNGTFPRFTFLGLGSCNLTYFPDFLKYQDRLLSLDLQLNQIHGQIPKWIWNITIETMVYVDLSGNSLTGFDHPLVFIPWVHLTYIDLSFNKFQGQLPFPPPSTIAYRVSNNKFSGEVPPFFSNLSSLQLLDLSNNQLSGKPPPCLKNLRSTMLVLNMSNNHFHGGIPHICANQSNLRMIDVSNNQFQGRLPKMLANCTMLEVLNLGNNRFNDVFPSWLGTLPKLRLLILRSNSLHGMILRKQNDHNPEPFSSLHVIDLSNNSFSGPLPCEYFKKWNAMKVKDSGSSSYLKMHMSFYSETISWSGDLDYSTTITSKGMFILYEKIQEALLAIDLSSNRFEGSISDSLGNLQGLHVLNLSNNVLTGSIPSLLGNITELESLDLSHNKLSGKIPPQLEQLTYLSVFVVCHNHLTGRIPQGNQFNTFGITSYEGNMGLCGKPLPIECDQDYSPPPSGAVDEQQDSESPFKFEWLTIVPGYVCGLVIGVVVEQIVATKKHYGLVKTFSHGKLKGRKGRRGLR</sequence>
<evidence type="ECO:0000256" key="7">
    <source>
        <dbReference type="ARBA" id="ARBA00022737"/>
    </source>
</evidence>
<evidence type="ECO:0000256" key="9">
    <source>
        <dbReference type="ARBA" id="ARBA00023136"/>
    </source>
</evidence>
<dbReference type="Pfam" id="PF13855">
    <property type="entry name" value="LRR_8"/>
    <property type="match status" value="2"/>
</dbReference>
<keyword evidence="7" id="KW-0677">Repeat</keyword>
<dbReference type="InterPro" id="IPR046956">
    <property type="entry name" value="RLP23-like"/>
</dbReference>
<keyword evidence="5" id="KW-0812">Transmembrane</keyword>
<dbReference type="Proteomes" id="UP000796880">
    <property type="component" value="Unassembled WGS sequence"/>
</dbReference>
<dbReference type="PROSITE" id="PS51450">
    <property type="entry name" value="LRR"/>
    <property type="match status" value="1"/>
</dbReference>
<dbReference type="FunFam" id="3.80.10.10:FF:000213">
    <property type="entry name" value="Tyrosine-sulfated glycopeptide receptor 1"/>
    <property type="match status" value="1"/>
</dbReference>
<dbReference type="AlphaFoldDB" id="A0A8K0H094"/>
<keyword evidence="8" id="KW-1133">Transmembrane helix</keyword>
<name>A0A8K0H094_9ROSA</name>
<dbReference type="FunFam" id="3.80.10.10:FF:000095">
    <property type="entry name" value="LRR receptor-like serine/threonine-protein kinase GSO1"/>
    <property type="match status" value="1"/>
</dbReference>
<evidence type="ECO:0000256" key="3">
    <source>
        <dbReference type="ARBA" id="ARBA00022475"/>
    </source>
</evidence>
<dbReference type="SUPFAM" id="SSF52058">
    <property type="entry name" value="L domain-like"/>
    <property type="match status" value="3"/>
</dbReference>
<keyword evidence="10" id="KW-0675">Receptor</keyword>
<comment type="caution">
    <text evidence="14">The sequence shown here is derived from an EMBL/GenBank/DDBJ whole genome shotgun (WGS) entry which is preliminary data.</text>
</comment>
<protein>
    <recommendedName>
        <fullName evidence="13">Leucine-rich repeat-containing N-terminal plant-type domain-containing protein</fullName>
    </recommendedName>
</protein>
<evidence type="ECO:0000256" key="2">
    <source>
        <dbReference type="ARBA" id="ARBA00009592"/>
    </source>
</evidence>
<dbReference type="InterPro" id="IPR003591">
    <property type="entry name" value="Leu-rich_rpt_typical-subtyp"/>
</dbReference>
<dbReference type="Pfam" id="PF08263">
    <property type="entry name" value="LRRNT_2"/>
    <property type="match status" value="1"/>
</dbReference>
<evidence type="ECO:0000256" key="1">
    <source>
        <dbReference type="ARBA" id="ARBA00004251"/>
    </source>
</evidence>
<proteinExistence type="inferred from homology"/>
<dbReference type="SMART" id="SM00369">
    <property type="entry name" value="LRR_TYP"/>
    <property type="match status" value="13"/>
</dbReference>
<gene>
    <name evidence="14" type="ORF">FNV43_RR12947</name>
</gene>
<dbReference type="Gene3D" id="3.80.10.10">
    <property type="entry name" value="Ribonuclease Inhibitor"/>
    <property type="match status" value="4"/>
</dbReference>
<feature type="domain" description="Leucine-rich repeat-containing N-terminal plant-type" evidence="13">
    <location>
        <begin position="33"/>
        <end position="84"/>
    </location>
</feature>
<evidence type="ECO:0000313" key="15">
    <source>
        <dbReference type="Proteomes" id="UP000796880"/>
    </source>
</evidence>
<dbReference type="PANTHER" id="PTHR48061:SF12">
    <property type="entry name" value="DISEASE RESISTANCE LIKE PROTEIN"/>
    <property type="match status" value="1"/>
</dbReference>